<name>A0A6V7Q2G4_ANACO</name>
<proteinExistence type="predicted"/>
<evidence type="ECO:0000313" key="2">
    <source>
        <dbReference type="EMBL" id="CAD1837191.1"/>
    </source>
</evidence>
<protein>
    <submittedName>
        <fullName evidence="2">Uncharacterized protein</fullName>
    </submittedName>
</protein>
<gene>
    <name evidence="2" type="ORF">CB5_LOCUS20402</name>
</gene>
<evidence type="ECO:0000256" key="1">
    <source>
        <dbReference type="SAM" id="MobiDB-lite"/>
    </source>
</evidence>
<dbReference type="EMBL" id="LR862131">
    <property type="protein sequence ID" value="CAD1837191.1"/>
    <property type="molecule type" value="Genomic_DNA"/>
</dbReference>
<feature type="region of interest" description="Disordered" evidence="1">
    <location>
        <begin position="223"/>
        <end position="242"/>
    </location>
</feature>
<organism evidence="2">
    <name type="scientific">Ananas comosus var. bracteatus</name>
    <name type="common">red pineapple</name>
    <dbReference type="NCBI Taxonomy" id="296719"/>
    <lineage>
        <taxon>Eukaryota</taxon>
        <taxon>Viridiplantae</taxon>
        <taxon>Streptophyta</taxon>
        <taxon>Embryophyta</taxon>
        <taxon>Tracheophyta</taxon>
        <taxon>Spermatophyta</taxon>
        <taxon>Magnoliopsida</taxon>
        <taxon>Liliopsida</taxon>
        <taxon>Poales</taxon>
        <taxon>Bromeliaceae</taxon>
        <taxon>Bromelioideae</taxon>
        <taxon>Ananas</taxon>
    </lineage>
</organism>
<sequence length="586" mass="67457">MMQENARKHEQLLELIRSRFVHDREKEIAVQVPKEEKELIPITISLEKRVSSLTNSVIDQPAAVKEVEQKHLEILQMEDSNGHDVKLSDSTSKPEGLLRLHATQPYPTKPIPIVETCNIEHSSLERSKLRDNIVPSPIRANMGEGTPLGTHKLQEMEEEAFPQWPDNNPLPQQPWLDRIHHQHQQHKLWKRSIRRGTYHHCRHPVLRSKSSLKVATQLGTKSGLDRPLVAPQSSSQPTKSPKLQWAMDATQIGPLQIECYHNRIVMKIGLLQTGKAKTEKQEIVNYKDKPPWKKFVADKWKGIDIKCLTDDIDAFCRQIHNKTVENYQARSENLRVQKPIQNSNLVEACQVWGFVNEYKELGTVLKRPHPCSRFLTYEQDKLQESDRNLGVTLHIKGECKALTMIICKWMQAVQNRSEEDHLLTEFHTSRAWQVDKGIEQFTRWSGIERDVHQLVPEYEVCLRAKGENRPTHCYKKLKPEEWWSYTRCRFSTGERILQGKGVKVSLGEDMYTGSQYSTSNMAELTEGGRHPCCQPEEVSKGGLKEATLKKKNVPQGKQMDPPNQSTSSILEDKDELKGKDCNDPEE</sequence>
<feature type="compositionally biased region" description="Basic and acidic residues" evidence="1">
    <location>
        <begin position="570"/>
        <end position="586"/>
    </location>
</feature>
<reference evidence="2" key="1">
    <citation type="submission" date="2020-07" db="EMBL/GenBank/DDBJ databases">
        <authorList>
            <person name="Lin J."/>
        </authorList>
    </citation>
    <scope>NUCLEOTIDE SEQUENCE</scope>
</reference>
<accession>A0A6V7Q2G4</accession>
<feature type="compositionally biased region" description="Basic and acidic residues" evidence="1">
    <location>
        <begin position="537"/>
        <end position="548"/>
    </location>
</feature>
<feature type="region of interest" description="Disordered" evidence="1">
    <location>
        <begin position="537"/>
        <end position="586"/>
    </location>
</feature>
<feature type="compositionally biased region" description="Low complexity" evidence="1">
    <location>
        <begin position="231"/>
        <end position="242"/>
    </location>
</feature>
<dbReference type="AlphaFoldDB" id="A0A6V7Q2G4"/>